<organism evidence="1">
    <name type="scientific">freshwater metagenome</name>
    <dbReference type="NCBI Taxonomy" id="449393"/>
    <lineage>
        <taxon>unclassified sequences</taxon>
        <taxon>metagenomes</taxon>
        <taxon>ecological metagenomes</taxon>
    </lineage>
</organism>
<accession>A0A6J6JL09</accession>
<gene>
    <name evidence="1" type="ORF">UFOPK2044_00795</name>
</gene>
<dbReference type="AlphaFoldDB" id="A0A6J6JL09"/>
<sequence>MSLPTRSEAIPFEFDDQVVAAANVSPFGSTTTPPVVATTMFAPLDGVEILSPMIFTSDEEAVGTKLFAQRGTELVAGLQKPNTDVRSP</sequence>
<name>A0A6J6JL09_9ZZZZ</name>
<dbReference type="EMBL" id="CAEZVO010000124">
    <property type="protein sequence ID" value="CAB4638017.1"/>
    <property type="molecule type" value="Genomic_DNA"/>
</dbReference>
<reference evidence="1" key="1">
    <citation type="submission" date="2020-05" db="EMBL/GenBank/DDBJ databases">
        <authorList>
            <person name="Chiriac C."/>
            <person name="Salcher M."/>
            <person name="Ghai R."/>
            <person name="Kavagutti S V."/>
        </authorList>
    </citation>
    <scope>NUCLEOTIDE SEQUENCE</scope>
</reference>
<protein>
    <submittedName>
        <fullName evidence="1">Unannotated protein</fullName>
    </submittedName>
</protein>
<evidence type="ECO:0000313" key="1">
    <source>
        <dbReference type="EMBL" id="CAB4638017.1"/>
    </source>
</evidence>
<proteinExistence type="predicted"/>